<evidence type="ECO:0000256" key="11">
    <source>
        <dbReference type="ARBA" id="ARBA00022679"/>
    </source>
</evidence>
<keyword evidence="11" id="KW-0808">Transferase</keyword>
<evidence type="ECO:0000256" key="12">
    <source>
        <dbReference type="ARBA" id="ARBA00022741"/>
    </source>
</evidence>
<evidence type="ECO:0000256" key="18">
    <source>
        <dbReference type="PIRSR" id="PIRSR006135-1"/>
    </source>
</evidence>
<evidence type="ECO:0000256" key="1">
    <source>
        <dbReference type="ARBA" id="ARBA00000312"/>
    </source>
</evidence>
<evidence type="ECO:0000256" key="15">
    <source>
        <dbReference type="ARBA" id="ARBA00023134"/>
    </source>
</evidence>
<evidence type="ECO:0000256" key="19">
    <source>
        <dbReference type="PIRSR" id="PIRSR006135-2"/>
    </source>
</evidence>
<evidence type="ECO:0000313" key="20">
    <source>
        <dbReference type="EMBL" id="HIT85706.1"/>
    </source>
</evidence>
<gene>
    <name evidence="20" type="ORF">IAA60_07370</name>
</gene>
<dbReference type="Proteomes" id="UP000824165">
    <property type="component" value="Unassembled WGS sequence"/>
</dbReference>
<dbReference type="GO" id="GO:0043752">
    <property type="term" value="F:adenosylcobinamide kinase activity"/>
    <property type="evidence" value="ECO:0007669"/>
    <property type="project" value="UniProtKB-EC"/>
</dbReference>
<dbReference type="PIRSF" id="PIRSF006135">
    <property type="entry name" value="CobU"/>
    <property type="match status" value="1"/>
</dbReference>
<organism evidence="20 21">
    <name type="scientific">Candidatus Ornithomonoglobus intestinigallinarum</name>
    <dbReference type="NCBI Taxonomy" id="2840894"/>
    <lineage>
        <taxon>Bacteria</taxon>
        <taxon>Bacillati</taxon>
        <taxon>Bacillota</taxon>
        <taxon>Clostridia</taxon>
        <taxon>Candidatus Ornithomonoglobus</taxon>
    </lineage>
</organism>
<reference evidence="20" key="2">
    <citation type="journal article" date="2021" name="PeerJ">
        <title>Extensive microbial diversity within the chicken gut microbiome revealed by metagenomics and culture.</title>
        <authorList>
            <person name="Gilroy R."/>
            <person name="Ravi A."/>
            <person name="Getino M."/>
            <person name="Pursley I."/>
            <person name="Horton D.L."/>
            <person name="Alikhan N.F."/>
            <person name="Baker D."/>
            <person name="Gharbi K."/>
            <person name="Hall N."/>
            <person name="Watson M."/>
            <person name="Adriaenssens E.M."/>
            <person name="Foster-Nyarko E."/>
            <person name="Jarju S."/>
            <person name="Secka A."/>
            <person name="Antonio M."/>
            <person name="Oren A."/>
            <person name="Chaudhuri R.R."/>
            <person name="La Ragione R."/>
            <person name="Hildebrand F."/>
            <person name="Pallen M.J."/>
        </authorList>
    </citation>
    <scope>NUCLEOTIDE SEQUENCE</scope>
    <source>
        <strain evidence="20">CHK181-108</strain>
    </source>
</reference>
<dbReference type="GO" id="GO:0008820">
    <property type="term" value="F:cobinamide phosphate guanylyltransferase activity"/>
    <property type="evidence" value="ECO:0007669"/>
    <property type="project" value="UniProtKB-EC"/>
</dbReference>
<reference evidence="20" key="1">
    <citation type="submission" date="2020-10" db="EMBL/GenBank/DDBJ databases">
        <authorList>
            <person name="Gilroy R."/>
        </authorList>
    </citation>
    <scope>NUCLEOTIDE SEQUENCE</scope>
    <source>
        <strain evidence="20">CHK181-108</strain>
    </source>
</reference>
<proteinExistence type="inferred from homology"/>
<sequence>MLILVTGGSASGKSEFAENKAAGFGGVKIYLAAMKPFGKSAAERIEKHRRNRAGKGFETAERFTDIGGAKVSGTVLLEDLGNVIANEMFSGDTKINGDTETELLAEKIFNDILTLYKSCENLIIVSDNVFEDGCGYGAETEKYIELAGRLNIMTASSADEVWEVVCGTAERIK</sequence>
<dbReference type="GO" id="GO:0009236">
    <property type="term" value="P:cobalamin biosynthetic process"/>
    <property type="evidence" value="ECO:0007669"/>
    <property type="project" value="UniProtKB-KW"/>
</dbReference>
<dbReference type="AlphaFoldDB" id="A0A9D1H410"/>
<comment type="catalytic activity">
    <reaction evidence="3">
        <text>adenosylcob(III)inamide + GTP = adenosylcob(III)inamide phosphate + GDP + H(+)</text>
        <dbReference type="Rhea" id="RHEA:15765"/>
        <dbReference type="ChEBI" id="CHEBI:2480"/>
        <dbReference type="ChEBI" id="CHEBI:15378"/>
        <dbReference type="ChEBI" id="CHEBI:37565"/>
        <dbReference type="ChEBI" id="CHEBI:58189"/>
        <dbReference type="ChEBI" id="CHEBI:58502"/>
        <dbReference type="EC" id="2.7.1.156"/>
    </reaction>
</comment>
<feature type="active site" description="GMP-histidine intermediate" evidence="18">
    <location>
        <position position="48"/>
    </location>
</feature>
<evidence type="ECO:0000256" key="6">
    <source>
        <dbReference type="ARBA" id="ARBA00005159"/>
    </source>
</evidence>
<evidence type="ECO:0000256" key="4">
    <source>
        <dbReference type="ARBA" id="ARBA00003889"/>
    </source>
</evidence>
<comment type="caution">
    <text evidence="20">The sequence shown here is derived from an EMBL/GenBank/DDBJ whole genome shotgun (WGS) entry which is preliminary data.</text>
</comment>
<accession>A0A9D1H410</accession>
<keyword evidence="10" id="KW-0169">Cobalamin biosynthesis</keyword>
<name>A0A9D1H410_9FIRM</name>
<comment type="pathway">
    <text evidence="5">Cofactor biosynthesis; adenosylcobalamin biosynthesis; adenosylcobalamin from cob(II)yrinate a,c-diamide: step 6/7.</text>
</comment>
<keyword evidence="15 19" id="KW-0342">GTP-binding</keyword>
<evidence type="ECO:0000256" key="3">
    <source>
        <dbReference type="ARBA" id="ARBA00001522"/>
    </source>
</evidence>
<comment type="pathway">
    <text evidence="6">Cofactor biosynthesis; adenosylcobalamin biosynthesis; adenosylcobalamin from cob(II)yrinate a,c-diamide: step 5/7.</text>
</comment>
<evidence type="ECO:0000313" key="21">
    <source>
        <dbReference type="Proteomes" id="UP000824165"/>
    </source>
</evidence>
<comment type="similarity">
    <text evidence="7">Belongs to the CobU/CobP family.</text>
</comment>
<comment type="catalytic activity">
    <reaction evidence="1">
        <text>adenosylcob(III)inamide + ATP = adenosylcob(III)inamide phosphate + ADP + H(+)</text>
        <dbReference type="Rhea" id="RHEA:15769"/>
        <dbReference type="ChEBI" id="CHEBI:2480"/>
        <dbReference type="ChEBI" id="CHEBI:15378"/>
        <dbReference type="ChEBI" id="CHEBI:30616"/>
        <dbReference type="ChEBI" id="CHEBI:58502"/>
        <dbReference type="ChEBI" id="CHEBI:456216"/>
        <dbReference type="EC" id="2.7.1.156"/>
    </reaction>
</comment>
<feature type="binding site" evidence="19">
    <location>
        <position position="78"/>
    </location>
    <ligand>
        <name>GTP</name>
        <dbReference type="ChEBI" id="CHEBI:37565"/>
    </ligand>
</feature>
<feature type="binding site" evidence="19">
    <location>
        <position position="61"/>
    </location>
    <ligand>
        <name>GTP</name>
        <dbReference type="ChEBI" id="CHEBI:37565"/>
    </ligand>
</feature>
<evidence type="ECO:0000256" key="2">
    <source>
        <dbReference type="ARBA" id="ARBA00000711"/>
    </source>
</evidence>
<comment type="catalytic activity">
    <reaction evidence="2">
        <text>adenosylcob(III)inamide phosphate + GTP + H(+) = adenosylcob(III)inamide-GDP + diphosphate</text>
        <dbReference type="Rhea" id="RHEA:22712"/>
        <dbReference type="ChEBI" id="CHEBI:15378"/>
        <dbReference type="ChEBI" id="CHEBI:33019"/>
        <dbReference type="ChEBI" id="CHEBI:37565"/>
        <dbReference type="ChEBI" id="CHEBI:58502"/>
        <dbReference type="ChEBI" id="CHEBI:60487"/>
        <dbReference type="EC" id="2.7.7.62"/>
    </reaction>
</comment>
<dbReference type="EMBL" id="DVLU01000073">
    <property type="protein sequence ID" value="HIT85706.1"/>
    <property type="molecule type" value="Genomic_DNA"/>
</dbReference>
<dbReference type="EC" id="2.7.7.62" evidence="9"/>
<dbReference type="InterPro" id="IPR003203">
    <property type="entry name" value="CobU/CobP"/>
</dbReference>
<feature type="binding site" evidence="19">
    <location>
        <begin position="7"/>
        <end position="14"/>
    </location>
    <ligand>
        <name>GTP</name>
        <dbReference type="ChEBI" id="CHEBI:37565"/>
    </ligand>
</feature>
<dbReference type="PANTHER" id="PTHR34848:SF1">
    <property type="entry name" value="BIFUNCTIONAL ADENOSYLCOBALAMIN BIOSYNTHESIS PROTEIN COBU"/>
    <property type="match status" value="1"/>
</dbReference>
<comment type="function">
    <text evidence="4">Catalyzes ATP-dependent phosphorylation of adenosylcobinamide and addition of GMP to adenosylcobinamide phosphate.</text>
</comment>
<evidence type="ECO:0000256" key="16">
    <source>
        <dbReference type="ARBA" id="ARBA00029570"/>
    </source>
</evidence>
<dbReference type="SUPFAM" id="SSF52540">
    <property type="entry name" value="P-loop containing nucleoside triphosphate hydrolases"/>
    <property type="match status" value="1"/>
</dbReference>
<dbReference type="GO" id="GO:0005525">
    <property type="term" value="F:GTP binding"/>
    <property type="evidence" value="ECO:0007669"/>
    <property type="project" value="UniProtKB-KW"/>
</dbReference>
<feature type="binding site" evidence="19">
    <location>
        <begin position="49"/>
        <end position="52"/>
    </location>
    <ligand>
        <name>GTP</name>
        <dbReference type="ChEBI" id="CHEBI:37565"/>
    </ligand>
</feature>
<evidence type="ECO:0000256" key="10">
    <source>
        <dbReference type="ARBA" id="ARBA00022573"/>
    </source>
</evidence>
<evidence type="ECO:0000256" key="8">
    <source>
        <dbReference type="ARBA" id="ARBA00012016"/>
    </source>
</evidence>
<evidence type="ECO:0000256" key="5">
    <source>
        <dbReference type="ARBA" id="ARBA00004692"/>
    </source>
</evidence>
<dbReference type="GO" id="GO:0005524">
    <property type="term" value="F:ATP binding"/>
    <property type="evidence" value="ECO:0007669"/>
    <property type="project" value="UniProtKB-KW"/>
</dbReference>
<dbReference type="PANTHER" id="PTHR34848">
    <property type="match status" value="1"/>
</dbReference>
<keyword evidence="12 19" id="KW-0547">Nucleotide-binding</keyword>
<keyword evidence="14" id="KW-0067">ATP-binding</keyword>
<dbReference type="Pfam" id="PF02283">
    <property type="entry name" value="CobU"/>
    <property type="match status" value="1"/>
</dbReference>
<keyword evidence="13 20" id="KW-0418">Kinase</keyword>
<dbReference type="EC" id="2.7.1.156" evidence="8"/>
<evidence type="ECO:0000256" key="13">
    <source>
        <dbReference type="ARBA" id="ARBA00022777"/>
    </source>
</evidence>
<evidence type="ECO:0000256" key="14">
    <source>
        <dbReference type="ARBA" id="ARBA00022840"/>
    </source>
</evidence>
<evidence type="ECO:0000256" key="17">
    <source>
        <dbReference type="ARBA" id="ARBA00030571"/>
    </source>
</evidence>
<evidence type="ECO:0000256" key="7">
    <source>
        <dbReference type="ARBA" id="ARBA00007490"/>
    </source>
</evidence>
<keyword evidence="20" id="KW-0548">Nucleotidyltransferase</keyword>
<evidence type="ECO:0000256" key="9">
    <source>
        <dbReference type="ARBA" id="ARBA00012523"/>
    </source>
</evidence>
<dbReference type="Gene3D" id="3.40.50.300">
    <property type="entry name" value="P-loop containing nucleotide triphosphate hydrolases"/>
    <property type="match status" value="1"/>
</dbReference>
<protein>
    <recommendedName>
        <fullName evidence="16">Adenosylcobinamide kinase</fullName>
        <ecNumber evidence="8">2.7.1.156</ecNumber>
        <ecNumber evidence="9">2.7.7.62</ecNumber>
    </recommendedName>
    <alternativeName>
        <fullName evidence="17">Adenosylcobinamide-phosphate guanylyltransferase</fullName>
    </alternativeName>
</protein>
<dbReference type="InterPro" id="IPR027417">
    <property type="entry name" value="P-loop_NTPase"/>
</dbReference>